<feature type="region of interest" description="Disordered" evidence="1">
    <location>
        <begin position="273"/>
        <end position="298"/>
    </location>
</feature>
<dbReference type="Proteomes" id="UP000678499">
    <property type="component" value="Unassembled WGS sequence"/>
</dbReference>
<evidence type="ECO:0000256" key="1">
    <source>
        <dbReference type="SAM" id="MobiDB-lite"/>
    </source>
</evidence>
<dbReference type="AlphaFoldDB" id="A0A7R9GEQ3"/>
<feature type="region of interest" description="Disordered" evidence="1">
    <location>
        <begin position="1"/>
        <end position="27"/>
    </location>
</feature>
<keyword evidence="4" id="KW-1185">Reference proteome</keyword>
<dbReference type="InterPro" id="IPR043128">
    <property type="entry name" value="Rev_trsase/Diguanyl_cyclase"/>
</dbReference>
<dbReference type="SUPFAM" id="SSF50630">
    <property type="entry name" value="Acid proteases"/>
    <property type="match status" value="1"/>
</dbReference>
<dbReference type="Gene3D" id="3.30.70.270">
    <property type="match status" value="1"/>
</dbReference>
<name>A0A7R9GEQ3_9CRUS</name>
<accession>A0A7R9GEQ3</accession>
<dbReference type="Gene3D" id="2.40.70.10">
    <property type="entry name" value="Acid Proteases"/>
    <property type="match status" value="1"/>
</dbReference>
<dbReference type="InterPro" id="IPR043502">
    <property type="entry name" value="DNA/RNA_pol_sf"/>
</dbReference>
<dbReference type="EMBL" id="OA883839">
    <property type="protein sequence ID" value="CAD7279822.1"/>
    <property type="molecule type" value="Genomic_DNA"/>
</dbReference>
<dbReference type="CDD" id="cd00303">
    <property type="entry name" value="retropepsin_like"/>
    <property type="match status" value="1"/>
</dbReference>
<sequence>MITDHTESEPQPGPSNANASPQPVASLQPRATANPWNFLMLNAIRTYTIANGFPNANEVPRDKLIIALQARGATPLNIILSSPPDYQTGPGSTELLARLLLRRRVDYPHQSPNESIEMYLRRLETTFKHDGTPNFTKVNCLIGHSQPKVAEATQLLYDQGFEDYDVIAEKLKARFGLSPFEHFTRFQQFHPAPDELFSQFGPRLRDKYLRYVDLPANEVRQHETAIMRALIGQLLSITTGGLHAQLHARATADRSLTWDDCLVIANKYRRTLPATPKPAATPAPQSPASRPPKTTASGVTKYYCKNHQRTYRSNMSGKREDRGVTAVLCSIPMPTDDSLTIIITIKDKRVTALIDTGATKLFMAMDVAEEVGLSPHPTKARISVAVLHVSTTVSHAVSTVFTLGSAAYEATFLLLSNAHYPVILGLDTLKNLPFCITLDGQRVFSGFQQIKPINEAPKAPIGEGITFVHGTPTEQQQITALLWRYAPHIFQWSGKHGLFPQHVALLITNGEDPEPSRCIRLSPDKRPAFQHIINNYTRAGIIEPAQTGTRPVEEHLKAVQAFPQPATTRQMQRFLGLATYLRAHVPTNFAQLEKVLQLTILVKPATAIVWSPEAINAFEALKNAIANAARLERFDPAWDTKIHCDVSSSAIGAILVQIDPEGQPHIMEYASRVLTPAETRYSNTQRELLTAVWATTKKFRHYVEHWHFKIITDHKALLGKLSDTRLISLKLKLESFDYTLVHQPGKTLTGPDALSRI</sequence>
<feature type="compositionally biased region" description="Polar residues" evidence="1">
    <location>
        <begin position="14"/>
        <end position="27"/>
    </location>
</feature>
<reference evidence="3" key="1">
    <citation type="submission" date="2020-11" db="EMBL/GenBank/DDBJ databases">
        <authorList>
            <person name="Tran Van P."/>
        </authorList>
    </citation>
    <scope>NUCLEOTIDE SEQUENCE</scope>
</reference>
<dbReference type="EMBL" id="CAJPEX010001802">
    <property type="protein sequence ID" value="CAG0919974.1"/>
    <property type="molecule type" value="Genomic_DNA"/>
</dbReference>
<feature type="domain" description="Reverse transcriptase/retrotransposon-derived protein RNase H-like" evidence="2">
    <location>
        <begin position="610"/>
        <end position="710"/>
    </location>
</feature>
<feature type="compositionally biased region" description="Pro residues" evidence="1">
    <location>
        <begin position="275"/>
        <end position="285"/>
    </location>
</feature>
<evidence type="ECO:0000313" key="4">
    <source>
        <dbReference type="Proteomes" id="UP000678499"/>
    </source>
</evidence>
<dbReference type="PANTHER" id="PTHR34072">
    <property type="entry name" value="ENZYMATIC POLYPROTEIN-RELATED"/>
    <property type="match status" value="1"/>
</dbReference>
<dbReference type="InterPro" id="IPR021109">
    <property type="entry name" value="Peptidase_aspartic_dom_sf"/>
</dbReference>
<gene>
    <name evidence="3" type="ORF">NMOB1V02_LOCUS7487</name>
</gene>
<dbReference type="InterPro" id="IPR041577">
    <property type="entry name" value="RT_RNaseH_2"/>
</dbReference>
<evidence type="ECO:0000259" key="2">
    <source>
        <dbReference type="Pfam" id="PF17919"/>
    </source>
</evidence>
<organism evidence="3">
    <name type="scientific">Notodromas monacha</name>
    <dbReference type="NCBI Taxonomy" id="399045"/>
    <lineage>
        <taxon>Eukaryota</taxon>
        <taxon>Metazoa</taxon>
        <taxon>Ecdysozoa</taxon>
        <taxon>Arthropoda</taxon>
        <taxon>Crustacea</taxon>
        <taxon>Oligostraca</taxon>
        <taxon>Ostracoda</taxon>
        <taxon>Podocopa</taxon>
        <taxon>Podocopida</taxon>
        <taxon>Cypridocopina</taxon>
        <taxon>Cypridoidea</taxon>
        <taxon>Cyprididae</taxon>
        <taxon>Notodromas</taxon>
    </lineage>
</organism>
<dbReference type="CDD" id="cd09274">
    <property type="entry name" value="RNase_HI_RT_Ty3"/>
    <property type="match status" value="1"/>
</dbReference>
<dbReference type="Pfam" id="PF13975">
    <property type="entry name" value="gag-asp_proteas"/>
    <property type="match status" value="1"/>
</dbReference>
<evidence type="ECO:0000313" key="3">
    <source>
        <dbReference type="EMBL" id="CAD7279822.1"/>
    </source>
</evidence>
<dbReference type="SUPFAM" id="SSF56672">
    <property type="entry name" value="DNA/RNA polymerases"/>
    <property type="match status" value="1"/>
</dbReference>
<dbReference type="Pfam" id="PF17919">
    <property type="entry name" value="RT_RNaseH_2"/>
    <property type="match status" value="1"/>
</dbReference>
<proteinExistence type="predicted"/>
<protein>
    <recommendedName>
        <fullName evidence="2">Reverse transcriptase/retrotransposon-derived protein RNase H-like domain-containing protein</fullName>
    </recommendedName>
</protein>
<dbReference type="GO" id="GO:0071897">
    <property type="term" value="P:DNA biosynthetic process"/>
    <property type="evidence" value="ECO:0007669"/>
    <property type="project" value="UniProtKB-ARBA"/>
</dbReference>
<dbReference type="PANTHER" id="PTHR34072:SF26">
    <property type="entry name" value="RNA-DIRECTED DNA POLYMERASE"/>
    <property type="match status" value="1"/>
</dbReference>
<dbReference type="OrthoDB" id="6354630at2759"/>